<protein>
    <recommendedName>
        <fullName evidence="4">GxxExxY protein</fullName>
    </recommendedName>
</protein>
<organism evidence="2 3">
    <name type="scientific">Sorangium cellulosum</name>
    <name type="common">Polyangium cellulosum</name>
    <dbReference type="NCBI Taxonomy" id="56"/>
    <lineage>
        <taxon>Bacteria</taxon>
        <taxon>Pseudomonadati</taxon>
        <taxon>Myxococcota</taxon>
        <taxon>Polyangia</taxon>
        <taxon>Polyangiales</taxon>
        <taxon>Polyangiaceae</taxon>
        <taxon>Sorangium</taxon>
    </lineage>
</organism>
<evidence type="ECO:0008006" key="4">
    <source>
        <dbReference type="Google" id="ProtNLM"/>
    </source>
</evidence>
<dbReference type="InterPro" id="IPR026350">
    <property type="entry name" value="GxxExxY"/>
</dbReference>
<evidence type="ECO:0000256" key="1">
    <source>
        <dbReference type="SAM" id="MobiDB-lite"/>
    </source>
</evidence>
<gene>
    <name evidence="2" type="ORF">SOCE26_064000</name>
</gene>
<evidence type="ECO:0000313" key="3">
    <source>
        <dbReference type="Proteomes" id="UP000238348"/>
    </source>
</evidence>
<evidence type="ECO:0000313" key="2">
    <source>
        <dbReference type="EMBL" id="AUX44930.1"/>
    </source>
</evidence>
<dbReference type="OrthoDB" id="9798792at2"/>
<dbReference type="Pfam" id="PF13366">
    <property type="entry name" value="PDDEXK_3"/>
    <property type="match status" value="1"/>
</dbReference>
<proteinExistence type="predicted"/>
<dbReference type="AlphaFoldDB" id="A0A2L0F063"/>
<dbReference type="EMBL" id="CP012673">
    <property type="protein sequence ID" value="AUX44930.1"/>
    <property type="molecule type" value="Genomic_DNA"/>
</dbReference>
<feature type="region of interest" description="Disordered" evidence="1">
    <location>
        <begin position="1"/>
        <end position="20"/>
    </location>
</feature>
<reference evidence="2 3" key="1">
    <citation type="submission" date="2015-09" db="EMBL/GenBank/DDBJ databases">
        <title>Sorangium comparison.</title>
        <authorList>
            <person name="Zaburannyi N."/>
            <person name="Bunk B."/>
            <person name="Overmann J."/>
            <person name="Mueller R."/>
        </authorList>
    </citation>
    <scope>NUCLEOTIDE SEQUENCE [LARGE SCALE GENOMIC DNA]</scope>
    <source>
        <strain evidence="2 3">So ce26</strain>
    </source>
</reference>
<dbReference type="NCBIfam" id="TIGR04256">
    <property type="entry name" value="GxxExxY"/>
    <property type="match status" value="1"/>
</dbReference>
<sequence length="145" mass="15938">MNRQGTKDAKDAKEEVRGEPGAELDRLAHCVIGAAIEVHRTLGPGFLEAIYEEALCVELSLRRIPFARQVPIRVDYKGNLVGQARMDLVVDGQLVVELKATECIAPIHVAQILSYLKAARLRLGLVITFNVAILRTGVRRVALSL</sequence>
<dbReference type="Proteomes" id="UP000238348">
    <property type="component" value="Chromosome"/>
</dbReference>
<name>A0A2L0F063_SORCE</name>
<accession>A0A2L0F063</accession>
<dbReference type="RefSeq" id="WP_104983386.1">
    <property type="nucleotide sequence ID" value="NZ_CP012673.1"/>
</dbReference>